<dbReference type="PANTHER" id="PTHR46796">
    <property type="entry name" value="HTH-TYPE TRANSCRIPTIONAL ACTIVATOR RHAS-RELATED"/>
    <property type="match status" value="1"/>
</dbReference>
<dbReference type="PRINTS" id="PR00032">
    <property type="entry name" value="HTHARAC"/>
</dbReference>
<dbReference type="InterPro" id="IPR003313">
    <property type="entry name" value="AraC-bd"/>
</dbReference>
<dbReference type="InterPro" id="IPR050204">
    <property type="entry name" value="AraC_XylS_family_regulators"/>
</dbReference>
<dbReference type="Proteomes" id="UP000078486">
    <property type="component" value="Unassembled WGS sequence"/>
</dbReference>
<dbReference type="SMART" id="SM00342">
    <property type="entry name" value="HTH_ARAC"/>
    <property type="match status" value="1"/>
</dbReference>
<accession>A0A178IFY3</accession>
<keyword evidence="3" id="KW-0804">Transcription</keyword>
<dbReference type="AlphaFoldDB" id="A0A178IFY3"/>
<dbReference type="Pfam" id="PF02311">
    <property type="entry name" value="AraC_binding"/>
    <property type="match status" value="1"/>
</dbReference>
<dbReference type="SUPFAM" id="SSF46689">
    <property type="entry name" value="Homeodomain-like"/>
    <property type="match status" value="2"/>
</dbReference>
<evidence type="ECO:0000259" key="4">
    <source>
        <dbReference type="PROSITE" id="PS01124"/>
    </source>
</evidence>
<dbReference type="GO" id="GO:0003700">
    <property type="term" value="F:DNA-binding transcription factor activity"/>
    <property type="evidence" value="ECO:0007669"/>
    <property type="project" value="InterPro"/>
</dbReference>
<dbReference type="RefSeq" id="WP_068769994.1">
    <property type="nucleotide sequence ID" value="NZ_CP109796.1"/>
</dbReference>
<dbReference type="OrthoDB" id="9791615at2"/>
<protein>
    <submittedName>
        <fullName evidence="5">Transcriptional regulator</fullName>
    </submittedName>
</protein>
<dbReference type="STRING" id="1184151.AW736_09115"/>
<keyword evidence="6" id="KW-1185">Reference proteome</keyword>
<dbReference type="InterPro" id="IPR014710">
    <property type="entry name" value="RmlC-like_jellyroll"/>
</dbReference>
<dbReference type="Gene3D" id="2.60.120.10">
    <property type="entry name" value="Jelly Rolls"/>
    <property type="match status" value="1"/>
</dbReference>
<keyword evidence="1" id="KW-0805">Transcription regulation</keyword>
<evidence type="ECO:0000256" key="3">
    <source>
        <dbReference type="ARBA" id="ARBA00023163"/>
    </source>
</evidence>
<dbReference type="InterPro" id="IPR009057">
    <property type="entry name" value="Homeodomain-like_sf"/>
</dbReference>
<evidence type="ECO:0000256" key="1">
    <source>
        <dbReference type="ARBA" id="ARBA00023015"/>
    </source>
</evidence>
<gene>
    <name evidence="5" type="ORF">AW736_09115</name>
</gene>
<feature type="domain" description="HTH araC/xylS-type" evidence="4">
    <location>
        <begin position="204"/>
        <end position="302"/>
    </location>
</feature>
<evidence type="ECO:0000313" key="5">
    <source>
        <dbReference type="EMBL" id="OAM88933.1"/>
    </source>
</evidence>
<sequence length="307" mass="34299">MALLAKGVDYFGEGGFPVTVRRVATLAAGAPAHPHDVTEIEHWHDFCELVIVVGGRGRHLLEGGAFHVSTGDVFVVQGEQVHCFRERDGLVLLNVMYDPTRIPLPTGLLRRLPGYSALFMLEPAFRKAHRFSSRLRLSRSELARAEALVERMEAECGNVTEGKQNVRDGHEAVLLALLVELMVFLSRHYGASGSTESRALLRVGELVSLLEQRYHEPWTLEQLAARAGLSRTNLLLTFRRATGQSPIDFIIGLRVAAARRLLRQTTLDITDIALECGYADSNYFARQFHQVQGLTPSAYRRQERSSR</sequence>
<dbReference type="PROSITE" id="PS01124">
    <property type="entry name" value="HTH_ARAC_FAMILY_2"/>
    <property type="match status" value="1"/>
</dbReference>
<organism evidence="5 6">
    <name type="scientific">Termitidicoccus mucosus</name>
    <dbReference type="NCBI Taxonomy" id="1184151"/>
    <lineage>
        <taxon>Bacteria</taxon>
        <taxon>Pseudomonadati</taxon>
        <taxon>Verrucomicrobiota</taxon>
        <taxon>Opitutia</taxon>
        <taxon>Opitutales</taxon>
        <taxon>Opitutaceae</taxon>
        <taxon>Termitidicoccus</taxon>
    </lineage>
</organism>
<dbReference type="EMBL" id="LRRQ01000113">
    <property type="protein sequence ID" value="OAM88933.1"/>
    <property type="molecule type" value="Genomic_DNA"/>
</dbReference>
<reference evidence="5 6" key="1">
    <citation type="submission" date="2016-01" db="EMBL/GenBank/DDBJ databases">
        <title>High potential of lignocellulose degradation of a new Verrucomicrobia species.</title>
        <authorList>
            <person name="Wang Y."/>
            <person name="Shi Y."/>
            <person name="Qiu Z."/>
            <person name="Liu S."/>
            <person name="Yang H."/>
        </authorList>
    </citation>
    <scope>NUCLEOTIDE SEQUENCE [LARGE SCALE GENOMIC DNA]</scope>
    <source>
        <strain evidence="5 6">TSB47</strain>
    </source>
</reference>
<dbReference type="SUPFAM" id="SSF51215">
    <property type="entry name" value="Regulatory protein AraC"/>
    <property type="match status" value="1"/>
</dbReference>
<evidence type="ECO:0000313" key="6">
    <source>
        <dbReference type="Proteomes" id="UP000078486"/>
    </source>
</evidence>
<keyword evidence="2" id="KW-0238">DNA-binding</keyword>
<dbReference type="Gene3D" id="1.10.10.60">
    <property type="entry name" value="Homeodomain-like"/>
    <property type="match status" value="2"/>
</dbReference>
<dbReference type="InterPro" id="IPR020449">
    <property type="entry name" value="Tscrpt_reg_AraC-type_HTH"/>
</dbReference>
<dbReference type="InterPro" id="IPR037923">
    <property type="entry name" value="HTH-like"/>
</dbReference>
<name>A0A178IFY3_9BACT</name>
<proteinExistence type="predicted"/>
<dbReference type="Pfam" id="PF12833">
    <property type="entry name" value="HTH_18"/>
    <property type="match status" value="1"/>
</dbReference>
<evidence type="ECO:0000256" key="2">
    <source>
        <dbReference type="ARBA" id="ARBA00023125"/>
    </source>
</evidence>
<comment type="caution">
    <text evidence="5">The sequence shown here is derived from an EMBL/GenBank/DDBJ whole genome shotgun (WGS) entry which is preliminary data.</text>
</comment>
<dbReference type="GO" id="GO:0043565">
    <property type="term" value="F:sequence-specific DNA binding"/>
    <property type="evidence" value="ECO:0007669"/>
    <property type="project" value="InterPro"/>
</dbReference>
<dbReference type="InterPro" id="IPR018060">
    <property type="entry name" value="HTH_AraC"/>
</dbReference>